<gene>
    <name evidence="3" type="ORF">LE190_06945</name>
</gene>
<feature type="region of interest" description="Disordered" evidence="1">
    <location>
        <begin position="1"/>
        <end position="21"/>
    </location>
</feature>
<organism evidence="3 4">
    <name type="scientific">Massilia hydrophila</name>
    <dbReference type="NCBI Taxonomy" id="3044279"/>
    <lineage>
        <taxon>Bacteria</taxon>
        <taxon>Pseudomonadati</taxon>
        <taxon>Pseudomonadota</taxon>
        <taxon>Betaproteobacteria</taxon>
        <taxon>Burkholderiales</taxon>
        <taxon>Oxalobacteraceae</taxon>
        <taxon>Telluria group</taxon>
        <taxon>Massilia</taxon>
    </lineage>
</organism>
<comment type="caution">
    <text evidence="3">The sequence shown here is derived from an EMBL/GenBank/DDBJ whole genome shotgun (WGS) entry which is preliminary data.</text>
</comment>
<dbReference type="InterPro" id="IPR025282">
    <property type="entry name" value="DUF4214"/>
</dbReference>
<accession>A0ABS7Y7K2</accession>
<reference evidence="3 4" key="1">
    <citation type="submission" date="2021-07" db="EMBL/GenBank/DDBJ databases">
        <title>Characterization of Violacein-producing bacteria and related species.</title>
        <authorList>
            <person name="Wilson H.S."/>
            <person name="De Leon M.E."/>
        </authorList>
    </citation>
    <scope>NUCLEOTIDE SEQUENCE [LARGE SCALE GENOMIC DNA]</scope>
    <source>
        <strain evidence="3 4">HSC-2F05</strain>
    </source>
</reference>
<dbReference type="Proteomes" id="UP001198602">
    <property type="component" value="Unassembled WGS sequence"/>
</dbReference>
<name>A0ABS7Y7K2_9BURK</name>
<evidence type="ECO:0000313" key="4">
    <source>
        <dbReference type="Proteomes" id="UP001198602"/>
    </source>
</evidence>
<keyword evidence="4" id="KW-1185">Reference proteome</keyword>
<sequence>MQPAASSAYSASSASTERSATAPRRTATLALAIAIPLLFAACGKRETPPGAQPGAEAAPGTPAANVAWQPYTPVLQHVYLAYFGRPADPAGLEHWGRQLAAAAAATEPAALASQYRDNPGVRAMLDAFANSTEARETSGSTREFVAGLYRNLFQREADPAGLDYWVQALDKGVISRSDAALAIMLGAQHKDPGTLASKVAVATRFTAMLAARPDGATLYRGEADNRLGRAMMAKVDGATDPAAFDTEMRATITQMEQAQ</sequence>
<dbReference type="Pfam" id="PF13946">
    <property type="entry name" value="DUF4214"/>
    <property type="match status" value="1"/>
</dbReference>
<protein>
    <submittedName>
        <fullName evidence="3">DUF4214 domain-containing protein</fullName>
    </submittedName>
</protein>
<evidence type="ECO:0000259" key="2">
    <source>
        <dbReference type="Pfam" id="PF13946"/>
    </source>
</evidence>
<evidence type="ECO:0000313" key="3">
    <source>
        <dbReference type="EMBL" id="MCA1855663.1"/>
    </source>
</evidence>
<dbReference type="RefSeq" id="WP_225237996.1">
    <property type="nucleotide sequence ID" value="NZ_JAHYBX010000001.1"/>
</dbReference>
<dbReference type="EMBL" id="JAHYBX010000001">
    <property type="protein sequence ID" value="MCA1855663.1"/>
    <property type="molecule type" value="Genomic_DNA"/>
</dbReference>
<feature type="domain" description="DUF4214" evidence="2">
    <location>
        <begin position="127"/>
        <end position="185"/>
    </location>
</feature>
<proteinExistence type="predicted"/>
<evidence type="ECO:0000256" key="1">
    <source>
        <dbReference type="SAM" id="MobiDB-lite"/>
    </source>
</evidence>